<keyword evidence="12" id="KW-0003">3Fe-4S</keyword>
<feature type="domain" description="NADH:ubiquinone oxidoreductase-like 20kDa subunit" evidence="13">
    <location>
        <begin position="84"/>
        <end position="230"/>
    </location>
</feature>
<name>A0ABS7AKU9_9CLOT</name>
<comment type="cofactor">
    <cofactor evidence="1">
        <name>[3Fe-4S] cluster</name>
        <dbReference type="ChEBI" id="CHEBI:21137"/>
    </cofactor>
</comment>
<dbReference type="PANTHER" id="PTHR30013">
    <property type="entry name" value="NIFE / NIFESE HYDROGENASE SMALL SUBUNIT FAMILY MEMBER"/>
    <property type="match status" value="1"/>
</dbReference>
<comment type="similarity">
    <text evidence="4">Belongs to the [NiFe]/[NiFeSe] hydrogenase small subunit family.</text>
</comment>
<keyword evidence="10" id="KW-0408">Iron</keyword>
<evidence type="ECO:0000256" key="5">
    <source>
        <dbReference type="ARBA" id="ARBA00011771"/>
    </source>
</evidence>
<comment type="subcellular location">
    <subcellularLocation>
        <location evidence="3">Cell envelope</location>
    </subcellularLocation>
</comment>
<dbReference type="SUPFAM" id="SSF56770">
    <property type="entry name" value="HydA/Nqo6-like"/>
    <property type="match status" value="1"/>
</dbReference>
<dbReference type="EMBL" id="JAHXPT010000002">
    <property type="protein sequence ID" value="MBW6409298.1"/>
    <property type="molecule type" value="Genomic_DNA"/>
</dbReference>
<evidence type="ECO:0000256" key="4">
    <source>
        <dbReference type="ARBA" id="ARBA00006605"/>
    </source>
</evidence>
<evidence type="ECO:0000259" key="14">
    <source>
        <dbReference type="Pfam" id="PF14720"/>
    </source>
</evidence>
<sequence length="333" mass="37049">MYQVKDNDVEKYTDLQSTNTSCEEINIQKNKGLNYENCSNCKINCSLQKNKEELAVKFTKRAIEDVKSGKKQKINAIWLEISGCFGEVISLLDAKDPDVLYLLKEFVNLNYFGSICGDSGEIAFERILQTLNTDYVFIICGAVPLKDNGLYTTIATYKGRKITAMEGVKTIAQNAKYIITVGTCASYGGPTAARPNLSEAVSVKEFLKRDDVILIPGCPANPVWTMGILGYLTSYGVPELDSDGRPKAYYGHTIHDNCSRRRFFDAGIFAKKFGDEECMFKLGCQGPMTYAYCPISRWNGTENWPIRDNTNCIGCAGPKFPDGNEPFVRYGGV</sequence>
<dbReference type="PRINTS" id="PR00614">
    <property type="entry name" value="NIHGNASESMLL"/>
</dbReference>
<dbReference type="InterPro" id="IPR006137">
    <property type="entry name" value="NADH_UbQ_OxRdtase-like_20kDa"/>
</dbReference>
<comment type="caution">
    <text evidence="15">The sequence shown here is derived from an EMBL/GenBank/DDBJ whole genome shotgun (WGS) entry which is preliminary data.</text>
</comment>
<feature type="domain" description="Cytochrome-c3 hydrogenase C-terminal" evidence="14">
    <location>
        <begin position="250"/>
        <end position="327"/>
    </location>
</feature>
<dbReference type="Gene3D" id="4.10.480.10">
    <property type="entry name" value="Cytochrome-c3 hydrogenase, C-terminal domain"/>
    <property type="match status" value="1"/>
</dbReference>
<evidence type="ECO:0000256" key="1">
    <source>
        <dbReference type="ARBA" id="ARBA00001927"/>
    </source>
</evidence>
<evidence type="ECO:0000256" key="11">
    <source>
        <dbReference type="ARBA" id="ARBA00023014"/>
    </source>
</evidence>
<keyword evidence="9" id="KW-0560">Oxidoreductase</keyword>
<dbReference type="Pfam" id="PF01058">
    <property type="entry name" value="Oxidored_q6"/>
    <property type="match status" value="1"/>
</dbReference>
<keyword evidence="6" id="KW-0004">4Fe-4S</keyword>
<evidence type="ECO:0000256" key="3">
    <source>
        <dbReference type="ARBA" id="ARBA00004196"/>
    </source>
</evidence>
<dbReference type="InterPro" id="IPR037024">
    <property type="entry name" value="NiFe_Hase_small_N_sf"/>
</dbReference>
<comment type="cofactor">
    <cofactor evidence="2">
        <name>[4Fe-4S] cluster</name>
        <dbReference type="ChEBI" id="CHEBI:49883"/>
    </cofactor>
</comment>
<evidence type="ECO:0000256" key="8">
    <source>
        <dbReference type="ARBA" id="ARBA00022729"/>
    </source>
</evidence>
<evidence type="ECO:0000313" key="16">
    <source>
        <dbReference type="Proteomes" id="UP001519921"/>
    </source>
</evidence>
<gene>
    <name evidence="15" type="ORF">KYD98_04275</name>
</gene>
<evidence type="ECO:0000256" key="7">
    <source>
        <dbReference type="ARBA" id="ARBA00022723"/>
    </source>
</evidence>
<dbReference type="InterPro" id="IPR027394">
    <property type="entry name" value="Cytochrome-c3_hydrogenase_C"/>
</dbReference>
<dbReference type="NCBIfam" id="TIGR00391">
    <property type="entry name" value="hydA"/>
    <property type="match status" value="1"/>
</dbReference>
<keyword evidence="16" id="KW-1185">Reference proteome</keyword>
<evidence type="ECO:0000313" key="15">
    <source>
        <dbReference type="EMBL" id="MBW6409298.1"/>
    </source>
</evidence>
<evidence type="ECO:0000256" key="6">
    <source>
        <dbReference type="ARBA" id="ARBA00022485"/>
    </source>
</evidence>
<evidence type="ECO:0000256" key="12">
    <source>
        <dbReference type="ARBA" id="ARBA00023291"/>
    </source>
</evidence>
<dbReference type="InterPro" id="IPR001821">
    <property type="entry name" value="NiFe_hydrogenase_ssu"/>
</dbReference>
<dbReference type="PIRSF" id="PIRSF000310">
    <property type="entry name" value="NiFe_hyd_ssu"/>
    <property type="match status" value="1"/>
</dbReference>
<keyword evidence="8" id="KW-0732">Signal</keyword>
<protein>
    <submittedName>
        <fullName evidence="15">Hydrogenase small subunit</fullName>
    </submittedName>
</protein>
<evidence type="ECO:0000256" key="2">
    <source>
        <dbReference type="ARBA" id="ARBA00001966"/>
    </source>
</evidence>
<dbReference type="Gene3D" id="3.40.50.700">
    <property type="entry name" value="NADH:ubiquinone oxidoreductase-like, 20kDa subunit"/>
    <property type="match status" value="1"/>
</dbReference>
<dbReference type="InterPro" id="IPR037148">
    <property type="entry name" value="NiFe-Hase_small_C_sf"/>
</dbReference>
<dbReference type="Pfam" id="PF14720">
    <property type="entry name" value="NiFe_hyd_SSU_C"/>
    <property type="match status" value="1"/>
</dbReference>
<accession>A0ABS7AKU9</accession>
<keyword evidence="11" id="KW-0411">Iron-sulfur</keyword>
<evidence type="ECO:0000259" key="13">
    <source>
        <dbReference type="Pfam" id="PF01058"/>
    </source>
</evidence>
<evidence type="ECO:0000256" key="10">
    <source>
        <dbReference type="ARBA" id="ARBA00023004"/>
    </source>
</evidence>
<dbReference type="Proteomes" id="UP001519921">
    <property type="component" value="Unassembled WGS sequence"/>
</dbReference>
<keyword evidence="7" id="KW-0479">Metal-binding</keyword>
<dbReference type="PANTHER" id="PTHR30013:SF7">
    <property type="entry name" value="HYDROGENASE-2 SMALL CHAIN"/>
    <property type="match status" value="1"/>
</dbReference>
<proteinExistence type="inferred from homology"/>
<reference evidence="15 16" key="1">
    <citation type="submission" date="2021-07" db="EMBL/GenBank/DDBJ databases">
        <title>Clostridium weizhouense sp. nov., an anaerobic bacterium isolated from activated sludge of Petroleum wastewater.</title>
        <authorList>
            <person name="Li Q."/>
        </authorList>
    </citation>
    <scope>NUCLEOTIDE SEQUENCE [LARGE SCALE GENOMIC DNA]</scope>
    <source>
        <strain evidence="15 16">YB-6</strain>
    </source>
</reference>
<comment type="subunit">
    <text evidence="5">Heterodimer of a large and a small subunit.</text>
</comment>
<organism evidence="15 16">
    <name type="scientific">Clostridium weizhouense</name>
    <dbReference type="NCBI Taxonomy" id="2859781"/>
    <lineage>
        <taxon>Bacteria</taxon>
        <taxon>Bacillati</taxon>
        <taxon>Bacillota</taxon>
        <taxon>Clostridia</taxon>
        <taxon>Eubacteriales</taxon>
        <taxon>Clostridiaceae</taxon>
        <taxon>Clostridium</taxon>
    </lineage>
</organism>
<evidence type="ECO:0000256" key="9">
    <source>
        <dbReference type="ARBA" id="ARBA00023002"/>
    </source>
</evidence>